<dbReference type="FunFam" id="3.30.160.60:FF:002343">
    <property type="entry name" value="Zinc finger protein 33A"/>
    <property type="match status" value="1"/>
</dbReference>
<dbReference type="SUPFAM" id="SSF57667">
    <property type="entry name" value="beta-beta-alpha zinc fingers"/>
    <property type="match status" value="6"/>
</dbReference>
<dbReference type="InterPro" id="IPR012934">
    <property type="entry name" value="Znf_AD"/>
</dbReference>
<dbReference type="EMBL" id="NWSH01003334">
    <property type="protein sequence ID" value="PCG66529.1"/>
    <property type="molecule type" value="Genomic_DNA"/>
</dbReference>
<evidence type="ECO:0000256" key="7">
    <source>
        <dbReference type="ARBA" id="ARBA00023015"/>
    </source>
</evidence>
<evidence type="ECO:0000313" key="16">
    <source>
        <dbReference type="EMBL" id="PCG66529.1"/>
    </source>
</evidence>
<keyword evidence="8" id="KW-0238">DNA-binding</keyword>
<keyword evidence="7" id="KW-0805">Transcription regulation</keyword>
<feature type="domain" description="C2H2-type" evidence="14">
    <location>
        <begin position="269"/>
        <end position="296"/>
    </location>
</feature>
<evidence type="ECO:0000256" key="1">
    <source>
        <dbReference type="ARBA" id="ARBA00004123"/>
    </source>
</evidence>
<feature type="domain" description="ZAD" evidence="15">
    <location>
        <begin position="6"/>
        <end position="84"/>
    </location>
</feature>
<dbReference type="PANTHER" id="PTHR23226:SF416">
    <property type="entry name" value="FI01424P"/>
    <property type="match status" value="1"/>
</dbReference>
<feature type="domain" description="C2H2-type" evidence="14">
    <location>
        <begin position="409"/>
        <end position="436"/>
    </location>
</feature>
<evidence type="ECO:0000256" key="3">
    <source>
        <dbReference type="ARBA" id="ARBA00022723"/>
    </source>
</evidence>
<evidence type="ECO:0000256" key="5">
    <source>
        <dbReference type="ARBA" id="ARBA00022771"/>
    </source>
</evidence>
<accession>A0A2A4J3T8</accession>
<dbReference type="Pfam" id="PF00096">
    <property type="entry name" value="zf-C2H2"/>
    <property type="match status" value="7"/>
</dbReference>
<keyword evidence="3 12" id="KW-0479">Metal-binding</keyword>
<dbReference type="Gene3D" id="3.40.1800.20">
    <property type="match status" value="1"/>
</dbReference>
<keyword evidence="6 12" id="KW-0862">Zinc</keyword>
<gene>
    <name evidence="16" type="ORF">B5V51_7594</name>
</gene>
<feature type="domain" description="C2H2-type" evidence="14">
    <location>
        <begin position="241"/>
        <end position="268"/>
    </location>
</feature>
<evidence type="ECO:0000259" key="14">
    <source>
        <dbReference type="PROSITE" id="PS50157"/>
    </source>
</evidence>
<dbReference type="GO" id="GO:0005634">
    <property type="term" value="C:nucleus"/>
    <property type="evidence" value="ECO:0007669"/>
    <property type="project" value="UniProtKB-SubCell"/>
</dbReference>
<dbReference type="Pfam" id="PF13894">
    <property type="entry name" value="zf-C2H2_4"/>
    <property type="match status" value="1"/>
</dbReference>
<comment type="subcellular location">
    <subcellularLocation>
        <location evidence="1">Nucleus</location>
    </subcellularLocation>
</comment>
<dbReference type="PROSITE" id="PS50157">
    <property type="entry name" value="ZINC_FINGER_C2H2_2"/>
    <property type="match status" value="11"/>
</dbReference>
<evidence type="ECO:0000256" key="11">
    <source>
        <dbReference type="PROSITE-ProRule" id="PRU00042"/>
    </source>
</evidence>
<dbReference type="PROSITE" id="PS51915">
    <property type="entry name" value="ZAD"/>
    <property type="match status" value="1"/>
</dbReference>
<dbReference type="SMART" id="SM00355">
    <property type="entry name" value="ZnF_C2H2"/>
    <property type="match status" value="12"/>
</dbReference>
<feature type="domain" description="C2H2-type" evidence="14">
    <location>
        <begin position="126"/>
        <end position="148"/>
    </location>
</feature>
<evidence type="ECO:0000256" key="10">
    <source>
        <dbReference type="ARBA" id="ARBA00023242"/>
    </source>
</evidence>
<dbReference type="AlphaFoldDB" id="A0A2A4J3T8"/>
<keyword evidence="10" id="KW-0539">Nucleus</keyword>
<dbReference type="FunFam" id="3.30.160.60:FF:000495">
    <property type="entry name" value="zinc finger protein 668"/>
    <property type="match status" value="1"/>
</dbReference>
<feature type="region of interest" description="Disordered" evidence="13">
    <location>
        <begin position="487"/>
        <end position="526"/>
    </location>
</feature>
<name>A0A2A4J3T8_HELVI</name>
<dbReference type="GO" id="GO:0008270">
    <property type="term" value="F:zinc ion binding"/>
    <property type="evidence" value="ECO:0007669"/>
    <property type="project" value="UniProtKB-UniRule"/>
</dbReference>
<feature type="domain" description="C2H2-type" evidence="14">
    <location>
        <begin position="381"/>
        <end position="408"/>
    </location>
</feature>
<feature type="domain" description="C2H2-type" evidence="14">
    <location>
        <begin position="465"/>
        <end position="492"/>
    </location>
</feature>
<evidence type="ECO:0000256" key="12">
    <source>
        <dbReference type="PROSITE-ProRule" id="PRU01263"/>
    </source>
</evidence>
<feature type="binding site" evidence="12">
    <location>
        <position position="57"/>
    </location>
    <ligand>
        <name>Zn(2+)</name>
        <dbReference type="ChEBI" id="CHEBI:29105"/>
    </ligand>
</feature>
<dbReference type="GO" id="GO:0000978">
    <property type="term" value="F:RNA polymerase II cis-regulatory region sequence-specific DNA binding"/>
    <property type="evidence" value="ECO:0007669"/>
    <property type="project" value="TreeGrafter"/>
</dbReference>
<keyword evidence="4" id="KW-0677">Repeat</keyword>
<dbReference type="FunFam" id="3.30.160.60:FF:001927">
    <property type="entry name" value="Zinc finger protein 1184"/>
    <property type="match status" value="1"/>
</dbReference>
<protein>
    <recommendedName>
        <fullName evidence="17">Protein krueppel</fullName>
    </recommendedName>
</protein>
<dbReference type="FunFam" id="3.30.160.60:FF:001498">
    <property type="entry name" value="Zinc finger protein 404"/>
    <property type="match status" value="1"/>
</dbReference>
<evidence type="ECO:0000256" key="8">
    <source>
        <dbReference type="ARBA" id="ARBA00023125"/>
    </source>
</evidence>
<dbReference type="PANTHER" id="PTHR23226">
    <property type="entry name" value="ZINC FINGER AND SCAN DOMAIN-CONTAINING"/>
    <property type="match status" value="1"/>
</dbReference>
<evidence type="ECO:0008006" key="17">
    <source>
        <dbReference type="Google" id="ProtNLM"/>
    </source>
</evidence>
<dbReference type="SMART" id="SM00868">
    <property type="entry name" value="zf-AD"/>
    <property type="match status" value="1"/>
</dbReference>
<organism evidence="16">
    <name type="scientific">Heliothis virescens</name>
    <name type="common">Tobacco budworm moth</name>
    <dbReference type="NCBI Taxonomy" id="7102"/>
    <lineage>
        <taxon>Eukaryota</taxon>
        <taxon>Metazoa</taxon>
        <taxon>Ecdysozoa</taxon>
        <taxon>Arthropoda</taxon>
        <taxon>Hexapoda</taxon>
        <taxon>Insecta</taxon>
        <taxon>Pterygota</taxon>
        <taxon>Neoptera</taxon>
        <taxon>Endopterygota</taxon>
        <taxon>Lepidoptera</taxon>
        <taxon>Glossata</taxon>
        <taxon>Ditrysia</taxon>
        <taxon>Noctuoidea</taxon>
        <taxon>Noctuidae</taxon>
        <taxon>Heliothinae</taxon>
        <taxon>Heliothis</taxon>
    </lineage>
</organism>
<keyword evidence="9" id="KW-0804">Transcription</keyword>
<evidence type="ECO:0000256" key="4">
    <source>
        <dbReference type="ARBA" id="ARBA00022737"/>
    </source>
</evidence>
<reference evidence="16" key="1">
    <citation type="submission" date="2017-09" db="EMBL/GenBank/DDBJ databases">
        <title>Contemporary evolution of a Lepidopteran species, Heliothis virescens, in response to modern agricultural practices.</title>
        <authorList>
            <person name="Fritz M.L."/>
            <person name="Deyonke A.M."/>
            <person name="Papanicolaou A."/>
            <person name="Micinski S."/>
            <person name="Westbrook J."/>
            <person name="Gould F."/>
        </authorList>
    </citation>
    <scope>NUCLEOTIDE SEQUENCE [LARGE SCALE GENOMIC DNA]</scope>
    <source>
        <strain evidence="16">HvINT-</strain>
        <tissue evidence="16">Whole body</tissue>
    </source>
</reference>
<feature type="domain" description="C2H2-type" evidence="14">
    <location>
        <begin position="353"/>
        <end position="380"/>
    </location>
</feature>
<dbReference type="InterPro" id="IPR036236">
    <property type="entry name" value="Znf_C2H2_sf"/>
</dbReference>
<dbReference type="PROSITE" id="PS00028">
    <property type="entry name" value="ZINC_FINGER_C2H2_1"/>
    <property type="match status" value="11"/>
</dbReference>
<proteinExistence type="inferred from homology"/>
<dbReference type="Gene3D" id="3.30.160.60">
    <property type="entry name" value="Classic Zinc Finger"/>
    <property type="match status" value="11"/>
</dbReference>
<dbReference type="STRING" id="7102.A0A2A4J3T8"/>
<comment type="caution">
    <text evidence="16">The sequence shown here is derived from an EMBL/GenBank/DDBJ whole genome shotgun (WGS) entry which is preliminary data.</text>
</comment>
<evidence type="ECO:0000256" key="6">
    <source>
        <dbReference type="ARBA" id="ARBA00022833"/>
    </source>
</evidence>
<dbReference type="GO" id="GO:0000981">
    <property type="term" value="F:DNA-binding transcription factor activity, RNA polymerase II-specific"/>
    <property type="evidence" value="ECO:0007669"/>
    <property type="project" value="TreeGrafter"/>
</dbReference>
<feature type="domain" description="C2H2-type" evidence="14">
    <location>
        <begin position="210"/>
        <end position="237"/>
    </location>
</feature>
<dbReference type="FunFam" id="3.30.160.60:FF:000508">
    <property type="entry name" value="Myeloid zinc finger 1"/>
    <property type="match status" value="1"/>
</dbReference>
<feature type="binding site" evidence="12">
    <location>
        <position position="8"/>
    </location>
    <ligand>
        <name>Zn(2+)</name>
        <dbReference type="ChEBI" id="CHEBI:29105"/>
    </ligand>
</feature>
<keyword evidence="5 11" id="KW-0863">Zinc-finger</keyword>
<evidence type="ECO:0000256" key="2">
    <source>
        <dbReference type="ARBA" id="ARBA00006991"/>
    </source>
</evidence>
<dbReference type="InterPro" id="IPR013087">
    <property type="entry name" value="Znf_C2H2_type"/>
</dbReference>
<dbReference type="FunFam" id="3.30.160.60:FF:000264">
    <property type="entry name" value="Zinc finger protein 236"/>
    <property type="match status" value="1"/>
</dbReference>
<feature type="binding site" evidence="12">
    <location>
        <position position="11"/>
    </location>
    <ligand>
        <name>Zn(2+)</name>
        <dbReference type="ChEBI" id="CHEBI:29105"/>
    </ligand>
</feature>
<dbReference type="GO" id="GO:0045892">
    <property type="term" value="P:negative regulation of DNA-templated transcription"/>
    <property type="evidence" value="ECO:0007669"/>
    <property type="project" value="UniProtKB-ARBA"/>
</dbReference>
<evidence type="ECO:0000259" key="15">
    <source>
        <dbReference type="PROSITE" id="PS51915"/>
    </source>
</evidence>
<dbReference type="GO" id="GO:0042802">
    <property type="term" value="F:identical protein binding"/>
    <property type="evidence" value="ECO:0007669"/>
    <property type="project" value="UniProtKB-ARBA"/>
</dbReference>
<dbReference type="SUPFAM" id="SSF57716">
    <property type="entry name" value="Glucocorticoid receptor-like (DNA-binding domain)"/>
    <property type="match status" value="1"/>
</dbReference>
<dbReference type="Pfam" id="PF07776">
    <property type="entry name" value="zf-AD"/>
    <property type="match status" value="1"/>
</dbReference>
<feature type="domain" description="C2H2-type" evidence="14">
    <location>
        <begin position="437"/>
        <end position="464"/>
    </location>
</feature>
<evidence type="ECO:0000256" key="9">
    <source>
        <dbReference type="ARBA" id="ARBA00023163"/>
    </source>
</evidence>
<comment type="similarity">
    <text evidence="2">Belongs to the krueppel C2H2-type zinc-finger protein family.</text>
</comment>
<evidence type="ECO:0000256" key="13">
    <source>
        <dbReference type="SAM" id="MobiDB-lite"/>
    </source>
</evidence>
<feature type="domain" description="C2H2-type" evidence="14">
    <location>
        <begin position="297"/>
        <end position="324"/>
    </location>
</feature>
<feature type="binding site" evidence="12">
    <location>
        <position position="60"/>
    </location>
    <ligand>
        <name>Zn(2+)</name>
        <dbReference type="ChEBI" id="CHEBI:29105"/>
    </ligand>
</feature>
<sequence>MLDIANSCRTCMKDNVTLLDLYGTIEIEENYLQLAELLVQCTSTEVSKEDGLPQHLCDACVKVLHLAYTFRKQAAQAEVEFRKLLQSSIKPEPDEVKSENEHDYFSNLEDFNFSPDPPKVELNEEYSCTKCNKHFTKHKKYLKHLELHELSLTCTFCNKLYLNKTFLDKHIAKHHESAFIVCEETLLEQIVEQTVDVEVKTENEEPAQLLQCPVCQMTFSKQRSLSQHMKKHKNKDESKEFICDTCGRTFAMKHLLKRHLALHSDMKTHKCEKCSKTYSRRDQLTAHMYTHKKHKPYVCSYCNKGFIQMCSLKDHLRTHTGETPYLCSQCGKGFANNSNLRQHMMRHSGVKPYACNLCPKTFTTKGQMTSHVATHTGEHPYKCEECGAAFTKANSLKKHSMIHLPVRPFACDTCNMRFTCKDHLKRHHRIHTGEKPYKCKYCERAFSQSNDLVKHTRQHVGQNTYQCTICSTRFRLQSELKQHYPIHFANGKDPNDPQARPPTKDTTEPSENNTIDDPPLKNRPREFNEIKGKDIVKVNDKGMPMLSVKPEADVGPVQIDPSRIVITINHCDTNGVVNGITIKLPDEES</sequence>
<feature type="domain" description="C2H2-type" evidence="14">
    <location>
        <begin position="325"/>
        <end position="352"/>
    </location>
</feature>